<dbReference type="PANTHER" id="PTHR31350">
    <property type="entry name" value="SI:DKEY-261L7.2"/>
    <property type="match status" value="1"/>
</dbReference>
<protein>
    <recommendedName>
        <fullName evidence="2">Protein SirB1 N-terminal domain-containing protein</fullName>
    </recommendedName>
</protein>
<reference evidence="3 4" key="1">
    <citation type="journal article" date="2014" name="Nat. Commun.">
        <title>Klebsormidium flaccidum genome reveals primary factors for plant terrestrial adaptation.</title>
        <authorList>
            <person name="Hori K."/>
            <person name="Maruyama F."/>
            <person name="Fujisawa T."/>
            <person name="Togashi T."/>
            <person name="Yamamoto N."/>
            <person name="Seo M."/>
            <person name="Sato S."/>
            <person name="Yamada T."/>
            <person name="Mori H."/>
            <person name="Tajima N."/>
            <person name="Moriyama T."/>
            <person name="Ikeuchi M."/>
            <person name="Watanabe M."/>
            <person name="Wada H."/>
            <person name="Kobayashi K."/>
            <person name="Saito M."/>
            <person name="Masuda T."/>
            <person name="Sasaki-Sekimoto Y."/>
            <person name="Mashiguchi K."/>
            <person name="Awai K."/>
            <person name="Shimojima M."/>
            <person name="Masuda S."/>
            <person name="Iwai M."/>
            <person name="Nobusawa T."/>
            <person name="Narise T."/>
            <person name="Kondo S."/>
            <person name="Saito H."/>
            <person name="Sato R."/>
            <person name="Murakawa M."/>
            <person name="Ihara Y."/>
            <person name="Oshima-Yamada Y."/>
            <person name="Ohtaka K."/>
            <person name="Satoh M."/>
            <person name="Sonobe K."/>
            <person name="Ishii M."/>
            <person name="Ohtani R."/>
            <person name="Kanamori-Sato M."/>
            <person name="Honoki R."/>
            <person name="Miyazaki D."/>
            <person name="Mochizuki H."/>
            <person name="Umetsu J."/>
            <person name="Higashi K."/>
            <person name="Shibata D."/>
            <person name="Kamiya Y."/>
            <person name="Sato N."/>
            <person name="Nakamura Y."/>
            <person name="Tabata S."/>
            <person name="Ida S."/>
            <person name="Kurokawa K."/>
            <person name="Ohta H."/>
        </authorList>
    </citation>
    <scope>NUCLEOTIDE SEQUENCE [LARGE SCALE GENOMIC DNA]</scope>
    <source>
        <strain evidence="3 4">NIES-2285</strain>
    </source>
</reference>
<feature type="compositionally biased region" description="Polar residues" evidence="1">
    <location>
        <begin position="239"/>
        <end position="252"/>
    </location>
</feature>
<gene>
    <name evidence="3" type="ORF">KFL_004340140</name>
</gene>
<keyword evidence="4" id="KW-1185">Reference proteome</keyword>
<evidence type="ECO:0000259" key="2">
    <source>
        <dbReference type="Pfam" id="PF13369"/>
    </source>
</evidence>
<evidence type="ECO:0000256" key="1">
    <source>
        <dbReference type="SAM" id="MobiDB-lite"/>
    </source>
</evidence>
<dbReference type="PANTHER" id="PTHR31350:SF21">
    <property type="entry name" value="F-BOX ONLY PROTEIN 21"/>
    <property type="match status" value="1"/>
</dbReference>
<feature type="region of interest" description="Disordered" evidence="1">
    <location>
        <begin position="48"/>
        <end position="320"/>
    </location>
</feature>
<feature type="compositionally biased region" description="Basic and acidic residues" evidence="1">
    <location>
        <begin position="195"/>
        <end position="220"/>
    </location>
</feature>
<evidence type="ECO:0000313" key="4">
    <source>
        <dbReference type="Proteomes" id="UP000054558"/>
    </source>
</evidence>
<dbReference type="Pfam" id="PF13371">
    <property type="entry name" value="TPR_9"/>
    <property type="match status" value="1"/>
</dbReference>
<evidence type="ECO:0000313" key="3">
    <source>
        <dbReference type="EMBL" id="GAQ88507.1"/>
    </source>
</evidence>
<dbReference type="STRING" id="105231.A0A1Y1IIL9"/>
<name>A0A1Y1IIL9_KLENI</name>
<dbReference type="OrthoDB" id="28868at2759"/>
<feature type="domain" description="Protein SirB1 N-terminal" evidence="2">
    <location>
        <begin position="395"/>
        <end position="550"/>
    </location>
</feature>
<dbReference type="Proteomes" id="UP000054558">
    <property type="component" value="Unassembled WGS sequence"/>
</dbReference>
<dbReference type="EMBL" id="DF237383">
    <property type="protein sequence ID" value="GAQ88507.1"/>
    <property type="molecule type" value="Genomic_DNA"/>
</dbReference>
<accession>A0A1Y1IIL9</accession>
<feature type="compositionally biased region" description="Low complexity" evidence="1">
    <location>
        <begin position="98"/>
        <end position="108"/>
    </location>
</feature>
<organism evidence="3 4">
    <name type="scientific">Klebsormidium nitens</name>
    <name type="common">Green alga</name>
    <name type="synonym">Ulothrix nitens</name>
    <dbReference type="NCBI Taxonomy" id="105231"/>
    <lineage>
        <taxon>Eukaryota</taxon>
        <taxon>Viridiplantae</taxon>
        <taxon>Streptophyta</taxon>
        <taxon>Klebsormidiophyceae</taxon>
        <taxon>Klebsormidiales</taxon>
        <taxon>Klebsormidiaceae</taxon>
        <taxon>Klebsormidium</taxon>
    </lineage>
</organism>
<sequence>MKYSSCLKTSKDPCRTLLRLQRVETFSLNTNFSDSRGGRKFCSTRLHALEDEDRDNSEQEKREDRSGPLGETRSVSTGESLAEEDLGEVSERWDGNESEAGGSTSSSGVNAKAQGISLERPEETVGPSDSSTSGAEANAEGTSGEEAQTQRVLDILHRRKEQPARDQGPSLRERFGGFRVSGPQVPLTLQPLKLKKGDEGPAEASKESTKIPESNIELKESAQNAEGNEEPEVVKLDVSQESVSSLEDSQSAAEDLEDARLSTSGENAAPESTAELSPDVPEVSDSKAPNEEDSNEKGEKKKKPVVIPPGPSVAEIPIPPRTDEDERLIAVFEKKLNADWKVDGVESELGLYIAKVKALESFQSELARPDDDIDLVRAAALIAQHAYPEASPEACDAELRLMAEDLTHELPPPAERYPLRMIAAINKFLYEQRDFKKNSGQNADEMLSLNNVLKCKTGDRILLSLIYLELARRVGFPMQTYTLAGVYFVVRPLAADSTFYVDASDKGKLMFLADVQAKLRKIFFASITVYPDYFERKEPISKREFLVHILTTLKHDYLEKRNFVRCLAVIEYLKVARKGPEGASELRDAGVCLFSLRRIPEATSSLEQYLAIVPNAPDATYVREWLRKIREGRMGGSE</sequence>
<feature type="compositionally biased region" description="Basic and acidic residues" evidence="1">
    <location>
        <begin position="56"/>
        <end position="66"/>
    </location>
</feature>
<dbReference type="InterPro" id="IPR032698">
    <property type="entry name" value="SirB1_N"/>
</dbReference>
<dbReference type="Pfam" id="PF13369">
    <property type="entry name" value="Transglut_core2"/>
    <property type="match status" value="1"/>
</dbReference>
<dbReference type="AlphaFoldDB" id="A0A1Y1IIL9"/>
<feature type="compositionally biased region" description="Basic and acidic residues" evidence="1">
    <location>
        <begin position="284"/>
        <end position="299"/>
    </location>
</feature>
<proteinExistence type="predicted"/>